<proteinExistence type="predicted"/>
<name>A0A6A6XNY2_9PLEO</name>
<sequence length="113" mass="13477">MDSDIIILDVSGRKFRTRKDTLATSDYFKGLVSRWGDSADRQEDGSYFIDADPEVFEHLLGFMRRPSRFPLYWTKEKGFDYVLYNKLEAEADFFLLHDLRDWIHQKQYLNAVK</sequence>
<keyword evidence="3" id="KW-1185">Reference proteome</keyword>
<dbReference type="Proteomes" id="UP000799757">
    <property type="component" value="Unassembled WGS sequence"/>
</dbReference>
<dbReference type="InterPro" id="IPR000210">
    <property type="entry name" value="BTB/POZ_dom"/>
</dbReference>
<dbReference type="Pfam" id="PF02214">
    <property type="entry name" value="BTB_2"/>
    <property type="match status" value="1"/>
</dbReference>
<feature type="non-terminal residue" evidence="2">
    <location>
        <position position="113"/>
    </location>
</feature>
<dbReference type="PANTHER" id="PTHR11145">
    <property type="entry name" value="BTB/POZ DOMAIN-CONTAINING ADAPTER FOR CUL3-MEDIATED RHOA DEGRADATION PROTEIN FAMILY MEMBER"/>
    <property type="match status" value="1"/>
</dbReference>
<dbReference type="InterPro" id="IPR045068">
    <property type="entry name" value="BACURD1-3"/>
</dbReference>
<accession>A0A6A6XNY2</accession>
<dbReference type="InterPro" id="IPR003131">
    <property type="entry name" value="T1-type_BTB"/>
</dbReference>
<feature type="domain" description="BTB" evidence="1">
    <location>
        <begin position="3"/>
        <end position="64"/>
    </location>
</feature>
<dbReference type="OrthoDB" id="2414723at2759"/>
<reference evidence="2" key="1">
    <citation type="journal article" date="2020" name="Stud. Mycol.">
        <title>101 Dothideomycetes genomes: a test case for predicting lifestyles and emergence of pathogens.</title>
        <authorList>
            <person name="Haridas S."/>
            <person name="Albert R."/>
            <person name="Binder M."/>
            <person name="Bloem J."/>
            <person name="Labutti K."/>
            <person name="Salamov A."/>
            <person name="Andreopoulos B."/>
            <person name="Baker S."/>
            <person name="Barry K."/>
            <person name="Bills G."/>
            <person name="Bluhm B."/>
            <person name="Cannon C."/>
            <person name="Castanera R."/>
            <person name="Culley D."/>
            <person name="Daum C."/>
            <person name="Ezra D."/>
            <person name="Gonzalez J."/>
            <person name="Henrissat B."/>
            <person name="Kuo A."/>
            <person name="Liang C."/>
            <person name="Lipzen A."/>
            <person name="Lutzoni F."/>
            <person name="Magnuson J."/>
            <person name="Mondo S."/>
            <person name="Nolan M."/>
            <person name="Ohm R."/>
            <person name="Pangilinan J."/>
            <person name="Park H.-J."/>
            <person name="Ramirez L."/>
            <person name="Alfaro M."/>
            <person name="Sun H."/>
            <person name="Tritt A."/>
            <person name="Yoshinaga Y."/>
            <person name="Zwiers L.-H."/>
            <person name="Turgeon B."/>
            <person name="Goodwin S."/>
            <person name="Spatafora J."/>
            <person name="Crous P."/>
            <person name="Grigoriev I."/>
        </authorList>
    </citation>
    <scope>NUCLEOTIDE SEQUENCE</scope>
    <source>
        <strain evidence="2">CBS 109.77</strain>
    </source>
</reference>
<protein>
    <recommendedName>
        <fullName evidence="1">BTB domain-containing protein</fullName>
    </recommendedName>
</protein>
<gene>
    <name evidence="2" type="ORF">K505DRAFT_213414</name>
</gene>
<evidence type="ECO:0000313" key="2">
    <source>
        <dbReference type="EMBL" id="KAF2797853.1"/>
    </source>
</evidence>
<dbReference type="PANTHER" id="PTHR11145:SF8">
    <property type="entry name" value="RE57120P"/>
    <property type="match status" value="1"/>
</dbReference>
<dbReference type="AlphaFoldDB" id="A0A6A6XNY2"/>
<dbReference type="EMBL" id="MU001797">
    <property type="protein sequence ID" value="KAF2797853.1"/>
    <property type="molecule type" value="Genomic_DNA"/>
</dbReference>
<dbReference type="GO" id="GO:0051260">
    <property type="term" value="P:protein homooligomerization"/>
    <property type="evidence" value="ECO:0007669"/>
    <property type="project" value="InterPro"/>
</dbReference>
<dbReference type="SMART" id="SM00225">
    <property type="entry name" value="BTB"/>
    <property type="match status" value="1"/>
</dbReference>
<evidence type="ECO:0000313" key="3">
    <source>
        <dbReference type="Proteomes" id="UP000799757"/>
    </source>
</evidence>
<organism evidence="2 3">
    <name type="scientific">Melanomma pulvis-pyrius CBS 109.77</name>
    <dbReference type="NCBI Taxonomy" id="1314802"/>
    <lineage>
        <taxon>Eukaryota</taxon>
        <taxon>Fungi</taxon>
        <taxon>Dikarya</taxon>
        <taxon>Ascomycota</taxon>
        <taxon>Pezizomycotina</taxon>
        <taxon>Dothideomycetes</taxon>
        <taxon>Pleosporomycetidae</taxon>
        <taxon>Pleosporales</taxon>
        <taxon>Melanommataceae</taxon>
        <taxon>Melanomma</taxon>
    </lineage>
</organism>
<evidence type="ECO:0000259" key="1">
    <source>
        <dbReference type="PROSITE" id="PS50097"/>
    </source>
</evidence>
<dbReference type="InterPro" id="IPR011333">
    <property type="entry name" value="SKP1/BTB/POZ_sf"/>
</dbReference>
<dbReference type="PROSITE" id="PS50097">
    <property type="entry name" value="BTB"/>
    <property type="match status" value="1"/>
</dbReference>
<dbReference type="SUPFAM" id="SSF54695">
    <property type="entry name" value="POZ domain"/>
    <property type="match status" value="1"/>
</dbReference>
<dbReference type="Gene3D" id="3.30.710.10">
    <property type="entry name" value="Potassium Channel Kv1.1, Chain A"/>
    <property type="match status" value="1"/>
</dbReference>